<evidence type="ECO:0000256" key="1">
    <source>
        <dbReference type="ARBA" id="ARBA00012493"/>
    </source>
</evidence>
<proteinExistence type="inferred from homology"/>
<keyword evidence="12" id="KW-1185">Reference proteome</keyword>
<dbReference type="CDD" id="cd03487">
    <property type="entry name" value="RT_Bac_retron_II"/>
    <property type="match status" value="1"/>
</dbReference>
<dbReference type="InterPro" id="IPR043502">
    <property type="entry name" value="DNA/RNA_pol_sf"/>
</dbReference>
<evidence type="ECO:0000256" key="6">
    <source>
        <dbReference type="ARBA" id="ARBA00022918"/>
    </source>
</evidence>
<evidence type="ECO:0000256" key="4">
    <source>
        <dbReference type="ARBA" id="ARBA00022723"/>
    </source>
</evidence>
<comment type="catalytic activity">
    <reaction evidence="9">
        <text>DNA(n) + a 2'-deoxyribonucleoside 5'-triphosphate = DNA(n+1) + diphosphate</text>
        <dbReference type="Rhea" id="RHEA:22508"/>
        <dbReference type="Rhea" id="RHEA-COMP:17339"/>
        <dbReference type="Rhea" id="RHEA-COMP:17340"/>
        <dbReference type="ChEBI" id="CHEBI:33019"/>
        <dbReference type="ChEBI" id="CHEBI:61560"/>
        <dbReference type="ChEBI" id="CHEBI:173112"/>
        <dbReference type="EC" id="2.7.7.49"/>
    </reaction>
</comment>
<evidence type="ECO:0000313" key="11">
    <source>
        <dbReference type="EMBL" id="MBC5638449.1"/>
    </source>
</evidence>
<protein>
    <recommendedName>
        <fullName evidence="1">RNA-directed DNA polymerase</fullName>
        <ecNumber evidence="1">2.7.7.49</ecNumber>
    </recommendedName>
</protein>
<evidence type="ECO:0000256" key="5">
    <source>
        <dbReference type="ARBA" id="ARBA00022842"/>
    </source>
</evidence>
<feature type="domain" description="Reverse transcriptase" evidence="10">
    <location>
        <begin position="53"/>
        <end position="264"/>
    </location>
</feature>
<dbReference type="Proteomes" id="UP000637359">
    <property type="component" value="Unassembled WGS sequence"/>
</dbReference>
<name>A0A923RK00_9BACI</name>
<dbReference type="GO" id="GO:0003723">
    <property type="term" value="F:RNA binding"/>
    <property type="evidence" value="ECO:0007669"/>
    <property type="project" value="InterPro"/>
</dbReference>
<dbReference type="PANTHER" id="PTHR34047">
    <property type="entry name" value="NUCLEAR INTRON MATURASE 1, MITOCHONDRIAL-RELATED"/>
    <property type="match status" value="1"/>
</dbReference>
<evidence type="ECO:0000256" key="2">
    <source>
        <dbReference type="ARBA" id="ARBA00022679"/>
    </source>
</evidence>
<keyword evidence="2" id="KW-0808">Transferase</keyword>
<dbReference type="NCBIfam" id="NF038233">
    <property type="entry name" value="retron_St85_RT"/>
    <property type="match status" value="1"/>
</dbReference>
<keyword evidence="5" id="KW-0460">Magnesium</keyword>
<keyword evidence="3" id="KW-0548">Nucleotidyltransferase</keyword>
<dbReference type="EC" id="2.7.7.49" evidence="1"/>
<evidence type="ECO:0000259" key="10">
    <source>
        <dbReference type="PROSITE" id="PS50878"/>
    </source>
</evidence>
<dbReference type="InterPro" id="IPR051083">
    <property type="entry name" value="GrpII_Intron_Splice-Mob/Def"/>
</dbReference>
<dbReference type="GO" id="GO:0051607">
    <property type="term" value="P:defense response to virus"/>
    <property type="evidence" value="ECO:0007669"/>
    <property type="project" value="UniProtKB-KW"/>
</dbReference>
<comment type="similarity">
    <text evidence="8">Belongs to the bacterial reverse transcriptase family.</text>
</comment>
<dbReference type="PRINTS" id="PR00866">
    <property type="entry name" value="RNADNAPOLMS"/>
</dbReference>
<evidence type="ECO:0000256" key="9">
    <source>
        <dbReference type="ARBA" id="ARBA00048173"/>
    </source>
</evidence>
<dbReference type="EMBL" id="JACOOL010000016">
    <property type="protein sequence ID" value="MBC5638449.1"/>
    <property type="molecule type" value="Genomic_DNA"/>
</dbReference>
<dbReference type="InterPro" id="IPR000123">
    <property type="entry name" value="Reverse_transcriptase_msDNA"/>
</dbReference>
<dbReference type="PROSITE" id="PS50878">
    <property type="entry name" value="RT_POL"/>
    <property type="match status" value="1"/>
</dbReference>
<dbReference type="InterPro" id="IPR000477">
    <property type="entry name" value="RT_dom"/>
</dbReference>
<accession>A0A923RK00</accession>
<evidence type="ECO:0000256" key="8">
    <source>
        <dbReference type="ARBA" id="ARBA00034120"/>
    </source>
</evidence>
<dbReference type="Pfam" id="PF00078">
    <property type="entry name" value="RVT_1"/>
    <property type="match status" value="1"/>
</dbReference>
<dbReference type="GO" id="GO:0003964">
    <property type="term" value="F:RNA-directed DNA polymerase activity"/>
    <property type="evidence" value="ECO:0007669"/>
    <property type="project" value="UniProtKB-KW"/>
</dbReference>
<sequence length="343" mass="39866">MDLEVLQSKMIEQNIALEDIESTISYARTLKENGVPVIFDIQHLRRLLKITKSDFKRLYYTKKKNQYKTVEIPKNNGKGTRLLSIPSIDLKYIQRWILDNILYKVDISTYAVGFAKGKSVVVNASYHIKQEYVLKMDIKDFFPSITANRVFGLFKSLGYSSSVAIALTNLCTFDNSLPQGAPTSPYISNLICRNLDYRLKNLCQKRNLKFSRYADDITISGGRKVKKSIPFVEKILEEEGFVVNEHKTKIIFKSKRQQVTGIVVNEKLSVPKYIYKNLRQEIYYIRKFGLESHLTRKGLENKSHIREHYYGLANYILMVDRVKGERILSELNEINWNKLTPIK</sequence>
<keyword evidence="6 11" id="KW-0695">RNA-directed DNA polymerase</keyword>
<dbReference type="SUPFAM" id="SSF56672">
    <property type="entry name" value="DNA/RNA polymerases"/>
    <property type="match status" value="1"/>
</dbReference>
<evidence type="ECO:0000256" key="3">
    <source>
        <dbReference type="ARBA" id="ARBA00022695"/>
    </source>
</evidence>
<gene>
    <name evidence="11" type="ORF">H8S33_16855</name>
</gene>
<reference evidence="11" key="1">
    <citation type="submission" date="2020-08" db="EMBL/GenBank/DDBJ databases">
        <title>Genome public.</title>
        <authorList>
            <person name="Liu C."/>
            <person name="Sun Q."/>
        </authorList>
    </citation>
    <scope>NUCLEOTIDE SEQUENCE</scope>
    <source>
        <strain evidence="11">BX22</strain>
    </source>
</reference>
<keyword evidence="7" id="KW-0051">Antiviral defense</keyword>
<dbReference type="RefSeq" id="WP_186871156.1">
    <property type="nucleotide sequence ID" value="NZ_JACOOL010000016.1"/>
</dbReference>
<dbReference type="PANTHER" id="PTHR34047:SF7">
    <property type="entry name" value="RNA-DIRECTED DNA POLYMERASE"/>
    <property type="match status" value="1"/>
</dbReference>
<dbReference type="AlphaFoldDB" id="A0A923RK00"/>
<evidence type="ECO:0000313" key="12">
    <source>
        <dbReference type="Proteomes" id="UP000637359"/>
    </source>
</evidence>
<comment type="caution">
    <text evidence="11">The sequence shown here is derived from an EMBL/GenBank/DDBJ whole genome shotgun (WGS) entry which is preliminary data.</text>
</comment>
<organism evidence="11 12">
    <name type="scientific">Ornithinibacillus hominis</name>
    <dbReference type="NCBI Taxonomy" id="2763055"/>
    <lineage>
        <taxon>Bacteria</taxon>
        <taxon>Bacillati</taxon>
        <taxon>Bacillota</taxon>
        <taxon>Bacilli</taxon>
        <taxon>Bacillales</taxon>
        <taxon>Bacillaceae</taxon>
        <taxon>Ornithinibacillus</taxon>
    </lineage>
</organism>
<keyword evidence="4" id="KW-0479">Metal-binding</keyword>
<evidence type="ECO:0000256" key="7">
    <source>
        <dbReference type="ARBA" id="ARBA00023118"/>
    </source>
</evidence>
<dbReference type="GO" id="GO:0046872">
    <property type="term" value="F:metal ion binding"/>
    <property type="evidence" value="ECO:0007669"/>
    <property type="project" value="UniProtKB-KW"/>
</dbReference>